<evidence type="ECO:0000256" key="2">
    <source>
        <dbReference type="ARBA" id="ARBA00022475"/>
    </source>
</evidence>
<dbReference type="InterPro" id="IPR003594">
    <property type="entry name" value="HATPase_dom"/>
</dbReference>
<dbReference type="CDD" id="cd00130">
    <property type="entry name" value="PAS"/>
    <property type="match status" value="1"/>
</dbReference>
<evidence type="ECO:0000256" key="3">
    <source>
        <dbReference type="ARBA" id="ARBA00022679"/>
    </source>
</evidence>
<dbReference type="Pfam" id="PF02518">
    <property type="entry name" value="HATPase_c"/>
    <property type="match status" value="1"/>
</dbReference>
<accession>A0A1G7L3G2</accession>
<dbReference type="InterPro" id="IPR036890">
    <property type="entry name" value="HATPase_C_sf"/>
</dbReference>
<dbReference type="GO" id="GO:0005886">
    <property type="term" value="C:plasma membrane"/>
    <property type="evidence" value="ECO:0007669"/>
    <property type="project" value="UniProtKB-SubCell"/>
</dbReference>
<dbReference type="OrthoDB" id="9760839at2"/>
<dbReference type="Gene3D" id="3.30.450.20">
    <property type="entry name" value="PAS domain"/>
    <property type="match status" value="1"/>
</dbReference>
<evidence type="ECO:0000256" key="4">
    <source>
        <dbReference type="ARBA" id="ARBA00022692"/>
    </source>
</evidence>
<dbReference type="AlphaFoldDB" id="A0A1G7L3G2"/>
<evidence type="ECO:0000259" key="10">
    <source>
        <dbReference type="PROSITE" id="PS50112"/>
    </source>
</evidence>
<dbReference type="GO" id="GO:0046983">
    <property type="term" value="F:protein dimerization activity"/>
    <property type="evidence" value="ECO:0007669"/>
    <property type="project" value="InterPro"/>
</dbReference>
<keyword evidence="12" id="KW-1185">Reference proteome</keyword>
<evidence type="ECO:0000313" key="12">
    <source>
        <dbReference type="Proteomes" id="UP000182427"/>
    </source>
</evidence>
<dbReference type="GO" id="GO:0000155">
    <property type="term" value="F:phosphorelay sensor kinase activity"/>
    <property type="evidence" value="ECO:0007669"/>
    <property type="project" value="InterPro"/>
</dbReference>
<evidence type="ECO:0000256" key="8">
    <source>
        <dbReference type="ARBA" id="ARBA00023136"/>
    </source>
</evidence>
<proteinExistence type="predicted"/>
<dbReference type="PROSITE" id="PS50112">
    <property type="entry name" value="PAS"/>
    <property type="match status" value="1"/>
</dbReference>
<keyword evidence="8" id="KW-0472">Membrane</keyword>
<dbReference type="Proteomes" id="UP000182427">
    <property type="component" value="Chromosome I"/>
</dbReference>
<dbReference type="InterPro" id="IPR011712">
    <property type="entry name" value="Sig_transdc_His_kin_sub3_dim/P"/>
</dbReference>
<keyword evidence="7" id="KW-0902">Two-component regulatory system</keyword>
<name>A0A1G7L3G2_9BACT</name>
<keyword evidence="6" id="KW-1133">Transmembrane helix</keyword>
<protein>
    <submittedName>
        <fullName evidence="11">PAS domain S-box-containing protein</fullName>
    </submittedName>
</protein>
<dbReference type="Pfam" id="PF07730">
    <property type="entry name" value="HisKA_3"/>
    <property type="match status" value="1"/>
</dbReference>
<dbReference type="InterPro" id="IPR005467">
    <property type="entry name" value="His_kinase_dom"/>
</dbReference>
<evidence type="ECO:0000313" key="11">
    <source>
        <dbReference type="EMBL" id="SDF43993.1"/>
    </source>
</evidence>
<gene>
    <name evidence="11" type="ORF">SAMN05444167_2412</name>
</gene>
<keyword evidence="3" id="KW-0808">Transferase</keyword>
<dbReference type="SMART" id="SM00387">
    <property type="entry name" value="HATPase_c"/>
    <property type="match status" value="1"/>
</dbReference>
<evidence type="ECO:0000256" key="1">
    <source>
        <dbReference type="ARBA" id="ARBA00004651"/>
    </source>
</evidence>
<evidence type="ECO:0000256" key="6">
    <source>
        <dbReference type="ARBA" id="ARBA00022989"/>
    </source>
</evidence>
<sequence length="534" mass="58958">MDKSAKVYSSHRSFVPWSPKQTSHGLHKLTNHSQAYSQDAYDPVRKGIDAFARLHNCEYVAWMYLLDGGRLAPVYPSSSKSVLLRFLNGSSNDLHSLLEKAGSGMPAFWQRKHAIPAIDSGECVPASAINSMMVFPHSQDGFGQTVLILASHHEEIVWSADFAAQAKLLLDLMVHGEQARRLAEMAHSSTYAAELLLSSVPFPLAMLNASGRFISANSHFENVLGYSLQELWAMQYDDLFAGHRAGVVRKKKSDIQVGSPHDQMLMRKDGSTLLANVVVTTMEGLGSRQLVALKTISAVEGGERELEQRKGEIRVLTAQLLRSQEDERKRLSRELHDDIGQRLSLVTSQIASLSDDPLQALSDTCSGQLKHIHDELDTLCTDLHEMSHNLHSYKLQHLGLVPAMKAMCRDFGRPSFHVDLHIDEFADPVAEDIALCLYRVAQEALNNALHHANADKVCVIVTKLGATYYMSIQDTGSGFDTGVAKAGLGLISMTERVKLLNGEFRIHSMKGRGTEIWASIPEGLHSKMELGAMV</sequence>
<comment type="subcellular location">
    <subcellularLocation>
        <location evidence="1">Cell membrane</location>
        <topology evidence="1">Multi-pass membrane protein</topology>
    </subcellularLocation>
</comment>
<dbReference type="PROSITE" id="PS50109">
    <property type="entry name" value="HIS_KIN"/>
    <property type="match status" value="1"/>
</dbReference>
<keyword evidence="5" id="KW-0418">Kinase</keyword>
<evidence type="ECO:0000256" key="5">
    <source>
        <dbReference type="ARBA" id="ARBA00022777"/>
    </source>
</evidence>
<dbReference type="InterPro" id="IPR035965">
    <property type="entry name" value="PAS-like_dom_sf"/>
</dbReference>
<keyword evidence="4" id="KW-0812">Transmembrane</keyword>
<organism evidence="11 12">
    <name type="scientific">Terriglobus roseus</name>
    <dbReference type="NCBI Taxonomy" id="392734"/>
    <lineage>
        <taxon>Bacteria</taxon>
        <taxon>Pseudomonadati</taxon>
        <taxon>Acidobacteriota</taxon>
        <taxon>Terriglobia</taxon>
        <taxon>Terriglobales</taxon>
        <taxon>Acidobacteriaceae</taxon>
        <taxon>Terriglobus</taxon>
    </lineage>
</organism>
<dbReference type="NCBIfam" id="TIGR00229">
    <property type="entry name" value="sensory_box"/>
    <property type="match status" value="1"/>
</dbReference>
<dbReference type="InterPro" id="IPR050482">
    <property type="entry name" value="Sensor_HK_TwoCompSys"/>
</dbReference>
<dbReference type="Gene3D" id="3.30.565.10">
    <property type="entry name" value="Histidine kinase-like ATPase, C-terminal domain"/>
    <property type="match status" value="1"/>
</dbReference>
<dbReference type="PANTHER" id="PTHR24421">
    <property type="entry name" value="NITRATE/NITRITE SENSOR PROTEIN NARX-RELATED"/>
    <property type="match status" value="1"/>
</dbReference>
<reference evidence="11 12" key="1">
    <citation type="submission" date="2016-10" db="EMBL/GenBank/DDBJ databases">
        <authorList>
            <person name="de Groot N.N."/>
        </authorList>
    </citation>
    <scope>NUCLEOTIDE SEQUENCE [LARGE SCALE GENOMIC DNA]</scope>
    <source>
        <strain evidence="11 12">GAS232</strain>
    </source>
</reference>
<dbReference type="InterPro" id="IPR000014">
    <property type="entry name" value="PAS"/>
</dbReference>
<dbReference type="SUPFAM" id="SSF55785">
    <property type="entry name" value="PYP-like sensor domain (PAS domain)"/>
    <property type="match status" value="1"/>
</dbReference>
<evidence type="ECO:0000259" key="9">
    <source>
        <dbReference type="PROSITE" id="PS50109"/>
    </source>
</evidence>
<dbReference type="CDD" id="cd16917">
    <property type="entry name" value="HATPase_UhpB-NarQ-NarX-like"/>
    <property type="match status" value="1"/>
</dbReference>
<feature type="domain" description="Histidine kinase" evidence="9">
    <location>
        <begin position="437"/>
        <end position="524"/>
    </location>
</feature>
<feature type="domain" description="PAS" evidence="10">
    <location>
        <begin position="189"/>
        <end position="231"/>
    </location>
</feature>
<dbReference type="SMART" id="SM00091">
    <property type="entry name" value="PAS"/>
    <property type="match status" value="1"/>
</dbReference>
<dbReference type="EMBL" id="LT629690">
    <property type="protein sequence ID" value="SDF43993.1"/>
    <property type="molecule type" value="Genomic_DNA"/>
</dbReference>
<dbReference type="Gene3D" id="1.20.5.1930">
    <property type="match status" value="1"/>
</dbReference>
<keyword evidence="2" id="KW-1003">Cell membrane</keyword>
<dbReference type="PANTHER" id="PTHR24421:SF37">
    <property type="entry name" value="SENSOR HISTIDINE KINASE NARS"/>
    <property type="match status" value="1"/>
</dbReference>
<dbReference type="SUPFAM" id="SSF55874">
    <property type="entry name" value="ATPase domain of HSP90 chaperone/DNA topoisomerase II/histidine kinase"/>
    <property type="match status" value="1"/>
</dbReference>
<evidence type="ECO:0000256" key="7">
    <source>
        <dbReference type="ARBA" id="ARBA00023012"/>
    </source>
</evidence>